<evidence type="ECO:0000313" key="3">
    <source>
        <dbReference type="EMBL" id="NBJ93444.1"/>
    </source>
</evidence>
<dbReference type="GO" id="GO:0003677">
    <property type="term" value="F:DNA binding"/>
    <property type="evidence" value="ECO:0007669"/>
    <property type="project" value="InterPro"/>
</dbReference>
<reference evidence="3" key="1">
    <citation type="submission" date="2018-09" db="EMBL/GenBank/DDBJ databases">
        <title>Murine metabolic-syndrome-specific gut microbial biobank.</title>
        <authorList>
            <person name="Liu C."/>
        </authorList>
    </citation>
    <scope>NUCLEOTIDE SEQUENCE</scope>
    <source>
        <strain evidence="3">D42-62</strain>
    </source>
</reference>
<name>A0A9X5GSR6_9FIRM</name>
<dbReference type="Proteomes" id="UP001154420">
    <property type="component" value="Unassembled WGS sequence"/>
</dbReference>
<keyword evidence="2" id="KW-0235">DNA replication</keyword>
<proteinExistence type="inferred from homology"/>
<evidence type="ECO:0000256" key="2">
    <source>
        <dbReference type="ARBA" id="ARBA00022705"/>
    </source>
</evidence>
<accession>A0A9X5GSR6</accession>
<keyword evidence="4" id="KW-1185">Reference proteome</keyword>
<organism evidence="3 4">
    <name type="scientific">Parablautia muri</name>
    <dbReference type="NCBI Taxonomy" id="2320879"/>
    <lineage>
        <taxon>Bacteria</taxon>
        <taxon>Bacillati</taxon>
        <taxon>Bacillota</taxon>
        <taxon>Clostridia</taxon>
        <taxon>Lachnospirales</taxon>
        <taxon>Lachnospiraceae</taxon>
        <taxon>Parablautia</taxon>
    </lineage>
</organism>
<dbReference type="AlphaFoldDB" id="A0A9X5GSR6"/>
<evidence type="ECO:0000256" key="1">
    <source>
        <dbReference type="ARBA" id="ARBA00008909"/>
    </source>
</evidence>
<evidence type="ECO:0000313" key="4">
    <source>
        <dbReference type="Proteomes" id="UP001154420"/>
    </source>
</evidence>
<dbReference type="InterPro" id="IPR000989">
    <property type="entry name" value="Rep"/>
</dbReference>
<comment type="caution">
    <text evidence="3">The sequence shown here is derived from an EMBL/GenBank/DDBJ whole genome shotgun (WGS) entry which is preliminary data.</text>
</comment>
<dbReference type="Pfam" id="PF01446">
    <property type="entry name" value="Rep_1"/>
    <property type="match status" value="1"/>
</dbReference>
<comment type="similarity">
    <text evidence="1">Belongs to the Gram-positive plasmids replication protein type 1 family.</text>
</comment>
<sequence length="370" mass="43632">MEKGNGGIADMGNMEHTPVVKEVTKYHMGKVHGNAKRNEEMVMNYLKLLANGIVKKRLSPHEAHIIRERKKRLENCNRFWSMETYEASHVRVLLRTFLCKDKFCSNCNQVKKMLLQNRFLPYMEQYKDSLYHMVLTVPDCNGEELRGTIQHMAYCFKTLVTYLNGNKKVKGVDLSQYGFQGCIRSLEVTYREDVYHPHFHVAVVFGNNGIGEKHIANQFSGIESRLFSDFETIIQRIWWLLVNQKRLTSDNILGEDNSFQRYSCIVDKFQPEDYKKLFGYMTKMYSEDNSRMRYDNFKTLYSALSHIRQIQSYGVFYNVKELNTEAYTEQEYQTLESYLVCKEKPVCSYEPLSRLSGDERYIVLKTKHRK</sequence>
<protein>
    <submittedName>
        <fullName evidence="3">Replication protein RepB</fullName>
    </submittedName>
</protein>
<dbReference type="GO" id="GO:0006260">
    <property type="term" value="P:DNA replication"/>
    <property type="evidence" value="ECO:0007669"/>
    <property type="project" value="UniProtKB-KW"/>
</dbReference>
<dbReference type="EMBL" id="QZDT01000019">
    <property type="protein sequence ID" value="NBJ93444.1"/>
    <property type="molecule type" value="Genomic_DNA"/>
</dbReference>
<gene>
    <name evidence="3" type="ORF">D5281_12785</name>
</gene>